<protein>
    <recommendedName>
        <fullName evidence="2">Tyr recombinase domain-containing protein</fullName>
    </recommendedName>
</protein>
<evidence type="ECO:0000259" key="2">
    <source>
        <dbReference type="PROSITE" id="PS51898"/>
    </source>
</evidence>
<name>A0A9W6KCN9_9PSED</name>
<reference evidence="3" key="1">
    <citation type="journal article" date="2014" name="Int. J. Syst. Evol. Microbiol.">
        <title>Complete genome sequence of Corynebacterium casei LMG S-19264T (=DSM 44701T), isolated from a smear-ripened cheese.</title>
        <authorList>
            <consortium name="US DOE Joint Genome Institute (JGI-PGF)"/>
            <person name="Walter F."/>
            <person name="Albersmeier A."/>
            <person name="Kalinowski J."/>
            <person name="Ruckert C."/>
        </authorList>
    </citation>
    <scope>NUCLEOTIDE SEQUENCE</scope>
    <source>
        <strain evidence="3">VKM B-2935</strain>
    </source>
</reference>
<evidence type="ECO:0000256" key="1">
    <source>
        <dbReference type="ARBA" id="ARBA00023172"/>
    </source>
</evidence>
<dbReference type="GO" id="GO:0015074">
    <property type="term" value="P:DNA integration"/>
    <property type="evidence" value="ECO:0007669"/>
    <property type="project" value="InterPro"/>
</dbReference>
<dbReference type="SUPFAM" id="SSF56349">
    <property type="entry name" value="DNA breaking-rejoining enzymes"/>
    <property type="match status" value="1"/>
</dbReference>
<dbReference type="InterPro" id="IPR002104">
    <property type="entry name" value="Integrase_catalytic"/>
</dbReference>
<accession>A0A9W6KCN9</accession>
<dbReference type="GO" id="GO:0003677">
    <property type="term" value="F:DNA binding"/>
    <property type="evidence" value="ECO:0007669"/>
    <property type="project" value="InterPro"/>
</dbReference>
<evidence type="ECO:0000313" key="3">
    <source>
        <dbReference type="EMBL" id="GLK91775.1"/>
    </source>
</evidence>
<evidence type="ECO:0000313" key="4">
    <source>
        <dbReference type="Proteomes" id="UP001143328"/>
    </source>
</evidence>
<keyword evidence="1" id="KW-0233">DNA recombination</keyword>
<comment type="caution">
    <text evidence="3">The sequence shown here is derived from an EMBL/GenBank/DDBJ whole genome shotgun (WGS) entry which is preliminary data.</text>
</comment>
<reference evidence="3" key="2">
    <citation type="submission" date="2023-01" db="EMBL/GenBank/DDBJ databases">
        <authorList>
            <person name="Sun Q."/>
            <person name="Evtushenko L."/>
        </authorList>
    </citation>
    <scope>NUCLEOTIDE SEQUENCE</scope>
    <source>
        <strain evidence="3">VKM B-2935</strain>
    </source>
</reference>
<dbReference type="Pfam" id="PF00589">
    <property type="entry name" value="Phage_integrase"/>
    <property type="match status" value="1"/>
</dbReference>
<gene>
    <name evidence="3" type="ORF">GCM10017655_48390</name>
</gene>
<dbReference type="Proteomes" id="UP001143328">
    <property type="component" value="Unassembled WGS sequence"/>
</dbReference>
<proteinExistence type="predicted"/>
<dbReference type="InterPro" id="IPR011010">
    <property type="entry name" value="DNA_brk_join_enz"/>
</dbReference>
<dbReference type="CDD" id="cd00397">
    <property type="entry name" value="DNA_BRE_C"/>
    <property type="match status" value="1"/>
</dbReference>
<dbReference type="Gene3D" id="1.10.443.10">
    <property type="entry name" value="Intergrase catalytic core"/>
    <property type="match status" value="1"/>
</dbReference>
<keyword evidence="4" id="KW-1185">Reference proteome</keyword>
<dbReference type="PROSITE" id="PS51898">
    <property type="entry name" value="TYR_RECOMBINASE"/>
    <property type="match status" value="1"/>
</dbReference>
<dbReference type="GO" id="GO:0006310">
    <property type="term" value="P:DNA recombination"/>
    <property type="evidence" value="ECO:0007669"/>
    <property type="project" value="UniProtKB-KW"/>
</dbReference>
<sequence>MDPYEGPLTDSEFEDLQAKIKQAAITGRISEPKLLMSYLMIALGIRPIQIASLKCKDFIQGPLAIDDHLLNVPRAKQKNTLDRSEFRLRKLNRELGDRLKSYIQTLSKKHSKKNTNIADLPMFPKERQHRFPDGPGFEFHCTAQAIGIKISRALNSLDLNSERLNGKTPITPVRLRRSFATRAAEEGWSSLIIAELMDHTDTRHVEVYAGLTTKIKAKFSRQIAFDLAPISQAFSGKIIASESDASRPGPSSRIIDLRIDRNGAPIASCGKNSQCDFSRPYACYNGCYDFEPWLDGPHEAALDHMLARREHLLATTDSKIAAINDRSILGCAQVILRCRELLEKK</sequence>
<dbReference type="EMBL" id="BSFN01000025">
    <property type="protein sequence ID" value="GLK91775.1"/>
    <property type="molecule type" value="Genomic_DNA"/>
</dbReference>
<feature type="domain" description="Tyr recombinase" evidence="2">
    <location>
        <begin position="3"/>
        <end position="221"/>
    </location>
</feature>
<dbReference type="AlphaFoldDB" id="A0A9W6KCN9"/>
<organism evidence="3 4">
    <name type="scientific">Pseudomonas turukhanskensis</name>
    <dbReference type="NCBI Taxonomy" id="1806536"/>
    <lineage>
        <taxon>Bacteria</taxon>
        <taxon>Pseudomonadati</taxon>
        <taxon>Pseudomonadota</taxon>
        <taxon>Gammaproteobacteria</taxon>
        <taxon>Pseudomonadales</taxon>
        <taxon>Pseudomonadaceae</taxon>
        <taxon>Pseudomonas</taxon>
    </lineage>
</organism>
<dbReference type="InterPro" id="IPR013762">
    <property type="entry name" value="Integrase-like_cat_sf"/>
</dbReference>